<protein>
    <recommendedName>
        <fullName evidence="6">Carrier domain-containing protein</fullName>
    </recommendedName>
</protein>
<feature type="region of interest" description="Disordered" evidence="5">
    <location>
        <begin position="2604"/>
        <end position="2648"/>
    </location>
</feature>
<evidence type="ECO:0000256" key="5">
    <source>
        <dbReference type="SAM" id="MobiDB-lite"/>
    </source>
</evidence>
<reference evidence="8" key="1">
    <citation type="journal article" date="2019" name="Int. J. Syst. Evol. Microbiol.">
        <title>The Global Catalogue of Microorganisms (GCM) 10K type strain sequencing project: providing services to taxonomists for standard genome sequencing and annotation.</title>
        <authorList>
            <consortium name="The Broad Institute Genomics Platform"/>
            <consortium name="The Broad Institute Genome Sequencing Center for Infectious Disease"/>
            <person name="Wu L."/>
            <person name="Ma J."/>
        </authorList>
    </citation>
    <scope>NUCLEOTIDE SEQUENCE [LARGE SCALE GENOMIC DNA]</scope>
    <source>
        <strain evidence="8">JCM 4316</strain>
    </source>
</reference>
<dbReference type="CDD" id="cd02440">
    <property type="entry name" value="AdoMet_MTases"/>
    <property type="match status" value="1"/>
</dbReference>
<dbReference type="Gene3D" id="1.10.1200.10">
    <property type="entry name" value="ACP-like"/>
    <property type="match status" value="1"/>
</dbReference>
<dbReference type="InterPro" id="IPR023213">
    <property type="entry name" value="CAT-like_dom_sf"/>
</dbReference>
<keyword evidence="3" id="KW-0597">Phosphoprotein</keyword>
<dbReference type="CDD" id="cd17643">
    <property type="entry name" value="A_NRPS_Cytc1-like"/>
    <property type="match status" value="1"/>
</dbReference>
<dbReference type="InterPro" id="IPR025110">
    <property type="entry name" value="AMP-bd_C"/>
</dbReference>
<gene>
    <name evidence="7" type="ORF">GCM10010246_01440</name>
</gene>
<evidence type="ECO:0000256" key="3">
    <source>
        <dbReference type="ARBA" id="ARBA00022553"/>
    </source>
</evidence>
<dbReference type="NCBIfam" id="TIGR01733">
    <property type="entry name" value="AA-adenyl-dom"/>
    <property type="match status" value="2"/>
</dbReference>
<evidence type="ECO:0000313" key="8">
    <source>
        <dbReference type="Proteomes" id="UP001500253"/>
    </source>
</evidence>
<sequence>MSVTRQDLMRKIRSLPADRQRALIALLGQQGVDLTGLDAVDTIPRAPRSADDPVRLSFTQRRLWFLAQLEGSGAHHNIPMAMRLTGRLDRPALLRALHEVVLRHEVLRTRFVDRDGVPYQHIGDGGDFQVREEDLGDPADLPGICAREAAEPFDLERGPLIRARLLRQAEREHILLVTMHHSVSDGWSVGVFVRDMTALYEAFATGRPDPLEPLPVQYADYAEWQRRWLDGEARARQVEYWTGQLAGVDPTLSLPADRDRPPAKTYHGASESFSCPAELLGALREIGGRYDATLYMTLLAAYAVVLHGYTRRTDLAVGTVVAGRGRLEVEQLIGFFANTLVMRADLSGDPGFPELLARVKKTALEAYDHQDVPFEAVVDSLRLERSLSHSPVFQTMFVLQEALTAREFRVGELSVSPVESDVSHTEFDLTLDLRETPDGLAGTVEYNTDLFDRDTIRRFIGHYTTVLAAIAADPTARVSGLGMLGEEELHQVLEGWNDTARPFSDDRCLHELFEAEVARHPDRIALEDGEGTWSYAELDAWADRVARGLRRHGVGPDTPVGLCAERSPEMVAAILGILKAGGAYLPIEPSYPGARIADLVASSRVDVVLTQPHIEPEPLKGATHVLTLHRDGALRDATGRDAGERADGLPPAGPAPGPGHLAYVIHTSGSTGRPKGVMIEHRAAVNRIEWMQNEYRLTEDDVVLQKTPFSFDVSVWEFFWPLLSGARLAVLEPEAHRDPGRLLSAIQRFGVTTVHFVPSMLRQVVAEPGWSACTSLRRVFSSGEALPPDVCADHYARHTAPLHNLYGPTEAAVDVSHWTCPAGAAPRTVPIGRPIQNIRLYVLNDALRPQGIGCAGQLYIAGAGLARGYLHQPELTRERFVPDPFTAEPGARMYRTGDLARWLPDGTLEYLGRADDQVKLRGFRVEPGEIERRLAEHPAVRACAVVLREDQPGNPRLVAYTVPHDERPPADLRTELARHCAGTLPEFMVPSAFVTLDALPLTANGKLDRKALPAPGIEAFARRDYVAPGTATERLLATLWAESLGFDEGRVGATDNFFALGGHSLLITVLVARLRAHGLPATVRAVFAAPTLADLAAELDAAEAGPGYDVPRNLIPLGCERVTPDMLPLAELSQDQIDAIVATVPGGAPNVQDIYPLASAQEGILFHHLLDPASDPFLVSILLVADDEEACAAFTGAVQALVDRHDVLRTAVLTADLPEPVQVVYRTARLTVRRTRLDPGEDAERQARALLERLDGMAVDRAPLLRLVVAEDPGSERRYLLLTAHHLIEDATSLRLTLEELAAHLTGRAELLAAPAPYRDFVAHTVHQLASDDAESYFGATLGDVTEPTTPFGLTNVRGDAHRYPQLRRPLPEDLTREVRDRARRLRVSPACLFHAAWACVAAATSGRDDVVFGTVMSGRLQGVPGVERMLGNFVNTLPLRVRLAGRTVRDLVADVDAGLQELIAREQSPLSLAQRCSGMDGDTALFSSVVNFRHFERGDAAAPRLEDHGLRWLGEADAINYPLTVSLDDFGGELSLHVIVEDAVECEAIAGYVETALSGIVRALAEDDGAATGALDVGVLPAAERRRLVVADNERPPGLASPDRCLHEWFQDVAAGSPDAVAVECADRSLTYGEVNERANRLARHLRDLGVGPDVLVALCLPRSEQIVVGVLAVLKAGGAYVPLDPALPVERLDFVLRDSAPRVLLVDGQAPDGLADPGIPVVDLRADAARWADRPEGDLTRAEVGSSPTDLAYVIYTSGSTGTPKGVLVEHRNVTRLFTATQEWFGFGGEDVWTLFHSFAFDFSVWEIWGALLHGGRLIVVEHAVTRNPAEFYDLLCSAGVTVLNQTPSAFRQLIAAQGEDGAPHRLRAVVFGGEALDVAALTPWMSRPVNRDTQLVNMYGITETTVHVTYRPLSEADTRGSASPIGHRIPDLRTYVLDQHGRPVPAGVAGELYVGGEGVARGYLGRPELTAERFLSDPFHGGPDARMYRTGDLVRRLPDGSLEYLGRNDDQVKIRGFRIELGEIEAGLSRHDAVAQAVVVPHETTDGSRALVAYVSPTARWLDGAAEEMNADLLDQWQRVFDDQYAGAPRDAADDLNLAGWDSSYTGRPVPEAEMREWIDGTVRRIEELRPKRLLEVGCGTGLLLFRYAEACQSVHALDLSARALDGVRRGVERRGWSHVTLSEGDALSVGNLPKAAFDTIVINSVVQYFPNRLYLEEALTGLLPLLEDGGRVLIGDVRNLDLLPAHIGAIERSRPGGRTTAGALAAQVQRRRRQESELLLSPTYFTKLPERFPELGAVDLMVKRGVGDNEMLAYRYDVVLTKGPALSVESPEPVVWRQAATPAELRALLDDDAPDHFGVTGLTNPRVADDVRICEELARFSPAREIEPLRDGARLSARAAEETRALEAALSHAEELGYQVAATWSQDRLDGLDLVFRRGEPPRARARAPYRATHLANFPRIGDVGPSMARTLKEHLSAALPEYMVPSGFVLLEELPLTPNGKVDKRALPEPDEDDVAKEVYVAPRTDTQRALSALVAEVLGHSRVGIRDSFLDLGGHSLMAVRLGMRVKKEMGAALPLQLILSGATVEEMAEALEPVPAAAEATGEAAGQEAAGQGAVEQEAAGQEAAGQGAAGQEAAAGREGEEAPLAPLQRDLWFLNRPEHLGSAHDNVQIVFRVEGPLDRDAYARAVRALIERHEVLRTGYIRRDGTVTQRVNDATGFEMRVLETGDIGDEALAEWLAAERARPFPPEGRHQLRAHLLAQSDDRHVVVLTRPWGVFDGWSVRIVLSELLALYRAFSRGEEPELAPLPLQYAEAARRRAATDPAELDRQRAYWRSRLAGLPACLSLRTDYPRCPVKSYRGSSVDFGVGSDLLTRLRRLGQEHGVTLYMTLLSAFAVLVGGHADDHDLAIGSPVTNRPTAEEERVVGYFVSTLVMRLKATPERAFTDVLAQAREVVSQAHDHKDVTLADLVTALAPEPDPAYSPLFQVMFNLIPSPEPEAEAADADGEPGDLAIVPLPAHPGTARYDLTLTAQETASGLHGTLEYSTDLFTSRTAEGMARSYELLLDRIARAPESDLAHLWAQTNTSEGEQTR</sequence>
<dbReference type="Pfam" id="PF13193">
    <property type="entry name" value="AMP-binding_C"/>
    <property type="match status" value="1"/>
</dbReference>
<keyword evidence="2" id="KW-0596">Phosphopantetheine</keyword>
<dbReference type="PROSITE" id="PS00455">
    <property type="entry name" value="AMP_BINDING"/>
    <property type="match status" value="2"/>
</dbReference>
<dbReference type="SUPFAM" id="SSF53335">
    <property type="entry name" value="S-adenosyl-L-methionine-dependent methyltransferases"/>
    <property type="match status" value="1"/>
</dbReference>
<dbReference type="InterPro" id="IPR000873">
    <property type="entry name" value="AMP-dep_synth/lig_dom"/>
</dbReference>
<dbReference type="Gene3D" id="3.30.300.30">
    <property type="match status" value="3"/>
</dbReference>
<comment type="caution">
    <text evidence="7">The sequence shown here is derived from an EMBL/GenBank/DDBJ whole genome shotgun (WGS) entry which is preliminary data.</text>
</comment>
<feature type="domain" description="Carrier" evidence="6">
    <location>
        <begin position="2527"/>
        <end position="2602"/>
    </location>
</feature>
<dbReference type="InterPro" id="IPR045851">
    <property type="entry name" value="AMP-bd_C_sf"/>
</dbReference>
<dbReference type="Pfam" id="PF08242">
    <property type="entry name" value="Methyltransf_12"/>
    <property type="match status" value="1"/>
</dbReference>
<accession>A0ABP5S998</accession>
<feature type="compositionally biased region" description="Basic and acidic residues" evidence="5">
    <location>
        <begin position="638"/>
        <end position="647"/>
    </location>
</feature>
<dbReference type="Gene3D" id="2.30.38.10">
    <property type="entry name" value="Luciferase, Domain 3"/>
    <property type="match status" value="2"/>
</dbReference>
<dbReference type="Pfam" id="PF00501">
    <property type="entry name" value="AMP-binding"/>
    <property type="match status" value="2"/>
</dbReference>
<keyword evidence="8" id="KW-1185">Reference proteome</keyword>
<dbReference type="Pfam" id="PF00550">
    <property type="entry name" value="PP-binding"/>
    <property type="match status" value="2"/>
</dbReference>
<dbReference type="InterPro" id="IPR029058">
    <property type="entry name" value="AB_hydrolase_fold"/>
</dbReference>
<dbReference type="PANTHER" id="PTHR45527">
    <property type="entry name" value="NONRIBOSOMAL PEPTIDE SYNTHETASE"/>
    <property type="match status" value="1"/>
</dbReference>
<dbReference type="SUPFAM" id="SSF47336">
    <property type="entry name" value="ACP-like"/>
    <property type="match status" value="2"/>
</dbReference>
<dbReference type="SUPFAM" id="SSF52777">
    <property type="entry name" value="CoA-dependent acyltransferases"/>
    <property type="match status" value="6"/>
</dbReference>
<dbReference type="InterPro" id="IPR013217">
    <property type="entry name" value="Methyltransf_12"/>
</dbReference>
<proteinExistence type="predicted"/>
<dbReference type="SUPFAM" id="SSF56801">
    <property type="entry name" value="Acetyl-CoA synthetase-like"/>
    <property type="match status" value="2"/>
</dbReference>
<name>A0ABP5S998_9ACTN</name>
<dbReference type="CDD" id="cd19531">
    <property type="entry name" value="LCL_NRPS-like"/>
    <property type="match status" value="2"/>
</dbReference>
<keyword evidence="4" id="KW-0677">Repeat</keyword>
<dbReference type="Pfam" id="PF00668">
    <property type="entry name" value="Condensation"/>
    <property type="match status" value="3"/>
</dbReference>
<dbReference type="Gene3D" id="3.30.559.30">
    <property type="entry name" value="Nonribosomal peptide synthetase, condensation domain"/>
    <property type="match status" value="3"/>
</dbReference>
<dbReference type="SMART" id="SM00823">
    <property type="entry name" value="PKS_PP"/>
    <property type="match status" value="2"/>
</dbReference>
<organism evidence="7 8">
    <name type="scientific">Streptomyces cuspidosporus</name>
    <dbReference type="NCBI Taxonomy" id="66882"/>
    <lineage>
        <taxon>Bacteria</taxon>
        <taxon>Bacillati</taxon>
        <taxon>Actinomycetota</taxon>
        <taxon>Actinomycetes</taxon>
        <taxon>Kitasatosporales</taxon>
        <taxon>Streptomycetaceae</taxon>
        <taxon>Streptomyces</taxon>
    </lineage>
</organism>
<feature type="domain" description="Carrier" evidence="6">
    <location>
        <begin position="1027"/>
        <end position="1103"/>
    </location>
</feature>
<feature type="compositionally biased region" description="Low complexity" evidence="5">
    <location>
        <begin position="2604"/>
        <end position="2642"/>
    </location>
</feature>
<feature type="region of interest" description="Disordered" evidence="5">
    <location>
        <begin position="638"/>
        <end position="657"/>
    </location>
</feature>
<dbReference type="CDD" id="cd19544">
    <property type="entry name" value="E-C_NRPS"/>
    <property type="match status" value="1"/>
</dbReference>
<comment type="cofactor">
    <cofactor evidence="1">
        <name>pantetheine 4'-phosphate</name>
        <dbReference type="ChEBI" id="CHEBI:47942"/>
    </cofactor>
</comment>
<dbReference type="Gene3D" id="3.40.50.1820">
    <property type="entry name" value="alpha/beta hydrolase"/>
    <property type="match status" value="1"/>
</dbReference>
<evidence type="ECO:0000256" key="1">
    <source>
        <dbReference type="ARBA" id="ARBA00001957"/>
    </source>
</evidence>
<evidence type="ECO:0000259" key="6">
    <source>
        <dbReference type="PROSITE" id="PS50075"/>
    </source>
</evidence>
<dbReference type="InterPro" id="IPR020845">
    <property type="entry name" value="AMP-binding_CS"/>
</dbReference>
<dbReference type="EMBL" id="BAAASD010000001">
    <property type="protein sequence ID" value="GAA2324350.1"/>
    <property type="molecule type" value="Genomic_DNA"/>
</dbReference>
<dbReference type="InterPro" id="IPR001242">
    <property type="entry name" value="Condensation_dom"/>
</dbReference>
<dbReference type="InterPro" id="IPR029063">
    <property type="entry name" value="SAM-dependent_MTases_sf"/>
</dbReference>
<dbReference type="InterPro" id="IPR009081">
    <property type="entry name" value="PP-bd_ACP"/>
</dbReference>
<dbReference type="PANTHER" id="PTHR45527:SF1">
    <property type="entry name" value="FATTY ACID SYNTHASE"/>
    <property type="match status" value="1"/>
</dbReference>
<evidence type="ECO:0000256" key="4">
    <source>
        <dbReference type="ARBA" id="ARBA00022737"/>
    </source>
</evidence>
<dbReference type="Gene3D" id="3.30.559.10">
    <property type="entry name" value="Chloramphenicol acetyltransferase-like domain"/>
    <property type="match status" value="3"/>
</dbReference>
<evidence type="ECO:0000256" key="2">
    <source>
        <dbReference type="ARBA" id="ARBA00022450"/>
    </source>
</evidence>
<dbReference type="InterPro" id="IPR036736">
    <property type="entry name" value="ACP-like_sf"/>
</dbReference>
<dbReference type="CDD" id="cd17646">
    <property type="entry name" value="A_NRPS_AB3403-like"/>
    <property type="match status" value="1"/>
</dbReference>
<dbReference type="NCBIfam" id="NF003417">
    <property type="entry name" value="PRK04813.1"/>
    <property type="match status" value="3"/>
</dbReference>
<dbReference type="Proteomes" id="UP001500253">
    <property type="component" value="Unassembled WGS sequence"/>
</dbReference>
<evidence type="ECO:0000313" key="7">
    <source>
        <dbReference type="EMBL" id="GAA2324350.1"/>
    </source>
</evidence>
<dbReference type="Gene3D" id="3.40.50.980">
    <property type="match status" value="4"/>
</dbReference>
<dbReference type="InterPro" id="IPR010071">
    <property type="entry name" value="AA_adenyl_dom"/>
</dbReference>
<dbReference type="InterPro" id="IPR006162">
    <property type="entry name" value="Ppantetheine_attach_site"/>
</dbReference>
<dbReference type="InterPro" id="IPR020806">
    <property type="entry name" value="PKS_PP-bd"/>
</dbReference>
<dbReference type="PROSITE" id="PS00012">
    <property type="entry name" value="PHOSPHOPANTETHEINE"/>
    <property type="match status" value="1"/>
</dbReference>
<dbReference type="Gene3D" id="3.40.50.150">
    <property type="entry name" value="Vaccinia Virus protein VP39"/>
    <property type="match status" value="1"/>
</dbReference>
<dbReference type="PROSITE" id="PS50075">
    <property type="entry name" value="CARRIER"/>
    <property type="match status" value="2"/>
</dbReference>